<dbReference type="InterPro" id="IPR002156">
    <property type="entry name" value="RNaseH_domain"/>
</dbReference>
<dbReference type="InterPro" id="IPR036397">
    <property type="entry name" value="RNaseH_sf"/>
</dbReference>
<name>A0A177T065_9BASI</name>
<dbReference type="InterPro" id="IPR012337">
    <property type="entry name" value="RNaseH-like_sf"/>
</dbReference>
<accession>A0A177T065</accession>
<organism evidence="2 3">
    <name type="scientific">Tilletia indica</name>
    <dbReference type="NCBI Taxonomy" id="43049"/>
    <lineage>
        <taxon>Eukaryota</taxon>
        <taxon>Fungi</taxon>
        <taxon>Dikarya</taxon>
        <taxon>Basidiomycota</taxon>
        <taxon>Ustilaginomycotina</taxon>
        <taxon>Exobasidiomycetes</taxon>
        <taxon>Tilletiales</taxon>
        <taxon>Tilletiaceae</taxon>
        <taxon>Tilletia</taxon>
    </lineage>
</organism>
<dbReference type="PANTHER" id="PTHR33481:SF1">
    <property type="entry name" value="ENDONUCLEASE_EXONUCLEASE_PHOSPHATASE DOMAIN-CONTAINING PROTEIN-RELATED"/>
    <property type="match status" value="1"/>
</dbReference>
<dbReference type="GO" id="GO:0004523">
    <property type="term" value="F:RNA-DNA hybrid ribonuclease activity"/>
    <property type="evidence" value="ECO:0007669"/>
    <property type="project" value="InterPro"/>
</dbReference>
<dbReference type="Gene3D" id="3.30.420.10">
    <property type="entry name" value="Ribonuclease H-like superfamily/Ribonuclease H"/>
    <property type="match status" value="1"/>
</dbReference>
<keyword evidence="3" id="KW-1185">Reference proteome</keyword>
<proteinExistence type="predicted"/>
<dbReference type="InterPro" id="IPR043502">
    <property type="entry name" value="DNA/RNA_pol_sf"/>
</dbReference>
<evidence type="ECO:0000313" key="3">
    <source>
        <dbReference type="Proteomes" id="UP000077521"/>
    </source>
</evidence>
<gene>
    <name evidence="2" type="ORF">A4X13_0g8833</name>
</gene>
<evidence type="ECO:0008006" key="4">
    <source>
        <dbReference type="Google" id="ProtNLM"/>
    </source>
</evidence>
<dbReference type="PROSITE" id="PS50879">
    <property type="entry name" value="RNASE_H_1"/>
    <property type="match status" value="1"/>
</dbReference>
<reference evidence="2" key="2">
    <citation type="journal article" date="2019" name="IMA Fungus">
        <title>Genome sequencing and comparison of five Tilletia species to identify candidate genes for the detection of regulated species infecting wheat.</title>
        <authorList>
            <person name="Nguyen H.D.T."/>
            <person name="Sultana T."/>
            <person name="Kesanakurti P."/>
            <person name="Hambleton S."/>
        </authorList>
    </citation>
    <scope>NUCLEOTIDE SEQUENCE</scope>
    <source>
        <strain evidence="2">DAOMC 236416</strain>
    </source>
</reference>
<reference evidence="2" key="1">
    <citation type="submission" date="2016-04" db="EMBL/GenBank/DDBJ databases">
        <authorList>
            <person name="Nguyen H.D."/>
            <person name="Samba Siva P."/>
            <person name="Cullis J."/>
            <person name="Levesque C.A."/>
            <person name="Hambleton S."/>
        </authorList>
    </citation>
    <scope>NUCLEOTIDE SEQUENCE</scope>
    <source>
        <strain evidence="2">DAOMC 236416</strain>
    </source>
</reference>
<dbReference type="InterPro" id="IPR000477">
    <property type="entry name" value="RT_dom"/>
</dbReference>
<dbReference type="Pfam" id="PF00075">
    <property type="entry name" value="RNase_H"/>
    <property type="match status" value="1"/>
</dbReference>
<dbReference type="GO" id="GO:0003676">
    <property type="term" value="F:nucleic acid binding"/>
    <property type="evidence" value="ECO:0007669"/>
    <property type="project" value="InterPro"/>
</dbReference>
<dbReference type="Proteomes" id="UP000077521">
    <property type="component" value="Unassembled WGS sequence"/>
</dbReference>
<dbReference type="AlphaFoldDB" id="A0A177T065"/>
<dbReference type="Pfam" id="PF00078">
    <property type="entry name" value="RVT_1"/>
    <property type="match status" value="1"/>
</dbReference>
<sequence>MASGYQQADAFHQAFTQASADADLSDLATATYPSPFPDLQIRQEHLTAALDRMQNSKAADPQGFTVPLIKKIWPIILPVFSAIVTAGMKCGHYPAPFKQSITLVLKKAKRPDYTAPSAWRPINLISRLGLIWDSALAARLSFLAEKEHLLPDQHFGGRPGRSANDALTSLTERTHHEWRRGRVLGLLSLDSKAAFPSMRNARLCHNLKMAGVPANFVAVIKSWHHNRHVRYSLSGHLCQPRHRRDGCPQGSSLSPLLSLFYNAPLISAISALVPEYTATGFIDDVGVLVSGTSPTEMRRSMQRVAPLTQRWQKLHGTLLDLNKTHYTLLSRNPWEDEKEPLQLDSQVIPWQPSVELLGVLLDNKLLFKAQRARALQRSQAAWMAITSLGNSARGISMSHILRLYKSIVLPKAQYATIVWHPFGANNHFVKRLQILQNSVLRRALGGFRTSPVDATHFDTGLPAIQTHLDSIVATQAAKLLTGSTFNPAAEAARRAFSRPTLRYKTPLMRIFTQDFFASVDLNTLEHISPAPAEPGWKGNIETVILPREDALELCASLSGSLFEQVWFTDGSRIGGRVGAAALNERTRHASKLHLGSDTHHTVYEAELQGILMALQASEQSNIPLFQITIAVDNQAAIQALGRPPRRQSGQHLILQIHAIIGAMRVNHKWCKVRIIWCPGHEGIQANEEVDRLAKEAAEGEDGVEAEIEVAISLAAVIEGVKNAVAGGRSKKDQNRKGGWFSQEDEEGKRENDNCAGPLPTVKSSHLGHIPGQVGTRPYKRILAPIRA</sequence>
<dbReference type="SUPFAM" id="SSF53098">
    <property type="entry name" value="Ribonuclease H-like"/>
    <property type="match status" value="1"/>
</dbReference>
<protein>
    <recommendedName>
        <fullName evidence="4">RNase H type-1 domain-containing protein</fullName>
    </recommendedName>
</protein>
<comment type="caution">
    <text evidence="2">The sequence shown here is derived from an EMBL/GenBank/DDBJ whole genome shotgun (WGS) entry which is preliminary data.</text>
</comment>
<evidence type="ECO:0000313" key="2">
    <source>
        <dbReference type="EMBL" id="KAE8237316.1"/>
    </source>
</evidence>
<feature type="region of interest" description="Disordered" evidence="1">
    <location>
        <begin position="727"/>
        <end position="770"/>
    </location>
</feature>
<evidence type="ECO:0000256" key="1">
    <source>
        <dbReference type="SAM" id="MobiDB-lite"/>
    </source>
</evidence>
<dbReference type="CDD" id="cd09276">
    <property type="entry name" value="Rnase_HI_RT_non_LTR"/>
    <property type="match status" value="1"/>
</dbReference>
<dbReference type="PROSITE" id="PS50878">
    <property type="entry name" value="RT_POL"/>
    <property type="match status" value="1"/>
</dbReference>
<dbReference type="SUPFAM" id="SSF56672">
    <property type="entry name" value="DNA/RNA polymerases"/>
    <property type="match status" value="1"/>
</dbReference>
<dbReference type="EMBL" id="LWDF02001838">
    <property type="protein sequence ID" value="KAE8237316.1"/>
    <property type="molecule type" value="Genomic_DNA"/>
</dbReference>
<dbReference type="PANTHER" id="PTHR33481">
    <property type="entry name" value="REVERSE TRANSCRIPTASE"/>
    <property type="match status" value="1"/>
</dbReference>